<comment type="caution">
    <text evidence="2">The sequence shown here is derived from an EMBL/GenBank/DDBJ whole genome shotgun (WGS) entry which is preliminary data.</text>
</comment>
<keyword evidence="3" id="KW-1185">Reference proteome</keyword>
<dbReference type="InterPro" id="IPR029787">
    <property type="entry name" value="Nucleotide_cyclase"/>
</dbReference>
<dbReference type="SUPFAM" id="SSF55073">
    <property type="entry name" value="Nucleotide cyclase"/>
    <property type="match status" value="1"/>
</dbReference>
<feature type="domain" description="GGDEF" evidence="1">
    <location>
        <begin position="211"/>
        <end position="347"/>
    </location>
</feature>
<dbReference type="InterPro" id="IPR029016">
    <property type="entry name" value="GAF-like_dom_sf"/>
</dbReference>
<dbReference type="Gene3D" id="3.30.450.40">
    <property type="match status" value="1"/>
</dbReference>
<dbReference type="SMART" id="SM00065">
    <property type="entry name" value="GAF"/>
    <property type="match status" value="1"/>
</dbReference>
<dbReference type="EMBL" id="JACZZA010000005">
    <property type="protein sequence ID" value="MBE1160708.1"/>
    <property type="molecule type" value="Genomic_DNA"/>
</dbReference>
<dbReference type="Pfam" id="PF13185">
    <property type="entry name" value="GAF_2"/>
    <property type="match status" value="1"/>
</dbReference>
<dbReference type="SUPFAM" id="SSF55781">
    <property type="entry name" value="GAF domain-like"/>
    <property type="match status" value="1"/>
</dbReference>
<protein>
    <submittedName>
        <fullName evidence="2">Sensor domain-containing diguanylate cyclase</fullName>
    </submittedName>
</protein>
<dbReference type="InterPro" id="IPR000160">
    <property type="entry name" value="GGDEF_dom"/>
</dbReference>
<accession>A0ABR9G9G8</accession>
<dbReference type="InterPro" id="IPR052155">
    <property type="entry name" value="Biofilm_reg_signaling"/>
</dbReference>
<proteinExistence type="predicted"/>
<dbReference type="SMART" id="SM00267">
    <property type="entry name" value="GGDEF"/>
    <property type="match status" value="1"/>
</dbReference>
<evidence type="ECO:0000313" key="3">
    <source>
        <dbReference type="Proteomes" id="UP000651010"/>
    </source>
</evidence>
<dbReference type="Proteomes" id="UP000651010">
    <property type="component" value="Unassembled WGS sequence"/>
</dbReference>
<organism evidence="2 3">
    <name type="scientific">Dyella acidiphila</name>
    <dbReference type="NCBI Taxonomy" id="2775866"/>
    <lineage>
        <taxon>Bacteria</taxon>
        <taxon>Pseudomonadati</taxon>
        <taxon>Pseudomonadota</taxon>
        <taxon>Gammaproteobacteria</taxon>
        <taxon>Lysobacterales</taxon>
        <taxon>Rhodanobacteraceae</taxon>
        <taxon>Dyella</taxon>
    </lineage>
</organism>
<sequence length="360" mass="38995">MNLVTRTAIPSNFLGALVAAVTHAHTLEGLARPLLELLQTVSGLESAYLARLDQPEGSFRVLHARNTYRLTVPEGLVTPWADTLCKRALDEGRFYANDVAGRWASCEVAQRLGIATYICAPIRAKGGELVGALCAASDERKPVADTAMQVLALFAHLVAQQVEREQLLASLQQATQSLTAAALTDTVTQLPNRNALLDEMQRQLAAPPDDRALIVAFIDLDDFKPINDKFGHAAGDQFLHTVAKRLRRMLRDSDFAARVGGDEFAVLALEQREKAGDAAAALARRLEGATRGRFKLDVALIDYSGASVGAVVAEPDCSNAQALLNKAQAAMDTTKQLRKHAPLPAPVRMSIARYEWPVIE</sequence>
<dbReference type="CDD" id="cd01949">
    <property type="entry name" value="GGDEF"/>
    <property type="match status" value="1"/>
</dbReference>
<dbReference type="PROSITE" id="PS50887">
    <property type="entry name" value="GGDEF"/>
    <property type="match status" value="1"/>
</dbReference>
<reference evidence="2 3" key="1">
    <citation type="submission" date="2020-09" db="EMBL/GenBank/DDBJ databases">
        <title>Dyella sp. 7MK23 isolated from forest soil.</title>
        <authorList>
            <person name="Fu J."/>
        </authorList>
    </citation>
    <scope>NUCLEOTIDE SEQUENCE [LARGE SCALE GENOMIC DNA]</scope>
    <source>
        <strain evidence="2 3">7MK23</strain>
    </source>
</reference>
<dbReference type="Gene3D" id="3.30.70.270">
    <property type="match status" value="1"/>
</dbReference>
<evidence type="ECO:0000259" key="1">
    <source>
        <dbReference type="PROSITE" id="PS50887"/>
    </source>
</evidence>
<gene>
    <name evidence="2" type="ORF">IGX34_09930</name>
</gene>
<dbReference type="PANTHER" id="PTHR44757:SF2">
    <property type="entry name" value="BIOFILM ARCHITECTURE MAINTENANCE PROTEIN MBAA"/>
    <property type="match status" value="1"/>
</dbReference>
<dbReference type="NCBIfam" id="TIGR00254">
    <property type="entry name" value="GGDEF"/>
    <property type="match status" value="1"/>
</dbReference>
<dbReference type="InterPro" id="IPR003018">
    <property type="entry name" value="GAF"/>
</dbReference>
<name>A0ABR9G9G8_9GAMM</name>
<evidence type="ECO:0000313" key="2">
    <source>
        <dbReference type="EMBL" id="MBE1160708.1"/>
    </source>
</evidence>
<dbReference type="Pfam" id="PF00990">
    <property type="entry name" value="GGDEF"/>
    <property type="match status" value="1"/>
</dbReference>
<dbReference type="PANTHER" id="PTHR44757">
    <property type="entry name" value="DIGUANYLATE CYCLASE DGCP"/>
    <property type="match status" value="1"/>
</dbReference>
<dbReference type="RefSeq" id="WP_192555569.1">
    <property type="nucleotide sequence ID" value="NZ_JACZZA010000005.1"/>
</dbReference>
<dbReference type="InterPro" id="IPR043128">
    <property type="entry name" value="Rev_trsase/Diguanyl_cyclase"/>
</dbReference>